<keyword evidence="3" id="KW-1015">Disulfide bond</keyword>
<dbReference type="GO" id="GO:0003948">
    <property type="term" value="F:N4-(beta-N-acetylglucosaminyl)-L-asparaginase activity"/>
    <property type="evidence" value="ECO:0007669"/>
    <property type="project" value="TreeGrafter"/>
</dbReference>
<protein>
    <submittedName>
        <fullName evidence="6">L-asparaginase-like protein GD25160</fullName>
    </submittedName>
</protein>
<gene>
    <name evidence="6" type="primary">LOC108008269</name>
</gene>
<evidence type="ECO:0000313" key="6">
    <source>
        <dbReference type="RefSeq" id="XP_016927547.2"/>
    </source>
</evidence>
<dbReference type="PANTHER" id="PTHR10188">
    <property type="entry name" value="L-ASPARAGINASE"/>
    <property type="match status" value="1"/>
</dbReference>
<evidence type="ECO:0000256" key="3">
    <source>
        <dbReference type="ARBA" id="ARBA00023157"/>
    </source>
</evidence>
<sequence length="404" mass="44441">MLAQSCCIQLLILLLLLRLPTSVQQKSQKYYWNPKMRERKFKMFGSRKTQIQPLLISTWNYTDANLQAWSVLQQGSRRTRQAVIQGCLACQSQRCGRLLAGGASPDANGTLTLEAAIMDGSTLRYGAVAGMEGVRNAILVADAVIRYTKHSLLVGKSATRFARSMGYKEDYPESKGTQKVLKKWNLNACQPNFWRDVNPSPMENCGPYTPLPQHLMKQPLHPEYSIVLGQHDQLAFLALDAEGQFHVASQSSGAPFRIPGRVGDSAVPGAGIYADNEVGAAVASGDGDVLMRHLPAFLAVEAMRGGQRPDKAAEGVVQRLLRHNTEFNGAVVVVNRRGIYAAACAGLDEFHFVVSGGKEYLSMARVERIKCLERETEIVDGGPKGLFRRNPEKQVVHRAGNKFS</sequence>
<comment type="similarity">
    <text evidence="1">Belongs to the Ntn-hydrolase family.</text>
</comment>
<dbReference type="Pfam" id="PF01112">
    <property type="entry name" value="Asparaginase_2"/>
    <property type="match status" value="1"/>
</dbReference>
<proteinExistence type="inferred from homology"/>
<dbReference type="InterPro" id="IPR029055">
    <property type="entry name" value="Ntn_hydrolases_N"/>
</dbReference>
<evidence type="ECO:0000256" key="4">
    <source>
        <dbReference type="SAM" id="SignalP"/>
    </source>
</evidence>
<feature type="signal peptide" evidence="4">
    <location>
        <begin position="1"/>
        <end position="25"/>
    </location>
</feature>
<evidence type="ECO:0000256" key="1">
    <source>
        <dbReference type="ARBA" id="ARBA00010872"/>
    </source>
</evidence>
<name>A0AB39Z2S8_DROSZ</name>
<evidence type="ECO:0000313" key="5">
    <source>
        <dbReference type="Proteomes" id="UP001652628"/>
    </source>
</evidence>
<evidence type="ECO:0000256" key="2">
    <source>
        <dbReference type="ARBA" id="ARBA00022729"/>
    </source>
</evidence>
<dbReference type="GO" id="GO:0005764">
    <property type="term" value="C:lysosome"/>
    <property type="evidence" value="ECO:0007669"/>
    <property type="project" value="TreeGrafter"/>
</dbReference>
<keyword evidence="5" id="KW-1185">Reference proteome</keyword>
<dbReference type="PANTHER" id="PTHR10188:SF6">
    <property type="entry name" value="N(4)-(BETA-N-ACETYLGLUCOSAMINYL)-L-ASPARAGINASE"/>
    <property type="match status" value="1"/>
</dbReference>
<dbReference type="InterPro" id="IPR000246">
    <property type="entry name" value="Peptidase_T2"/>
</dbReference>
<organism evidence="5 6">
    <name type="scientific">Drosophila suzukii</name>
    <name type="common">Spotted-wing drosophila fruit fly</name>
    <dbReference type="NCBI Taxonomy" id="28584"/>
    <lineage>
        <taxon>Eukaryota</taxon>
        <taxon>Metazoa</taxon>
        <taxon>Ecdysozoa</taxon>
        <taxon>Arthropoda</taxon>
        <taxon>Hexapoda</taxon>
        <taxon>Insecta</taxon>
        <taxon>Pterygota</taxon>
        <taxon>Neoptera</taxon>
        <taxon>Endopterygota</taxon>
        <taxon>Diptera</taxon>
        <taxon>Brachycera</taxon>
        <taxon>Muscomorpha</taxon>
        <taxon>Ephydroidea</taxon>
        <taxon>Drosophilidae</taxon>
        <taxon>Drosophila</taxon>
        <taxon>Sophophora</taxon>
    </lineage>
</organism>
<feature type="chain" id="PRO_5045548053" evidence="4">
    <location>
        <begin position="26"/>
        <end position="404"/>
    </location>
</feature>
<dbReference type="SUPFAM" id="SSF56235">
    <property type="entry name" value="N-terminal nucleophile aminohydrolases (Ntn hydrolases)"/>
    <property type="match status" value="1"/>
</dbReference>
<dbReference type="AlphaFoldDB" id="A0AB39Z2S8"/>
<dbReference type="Gene3D" id="3.60.20.30">
    <property type="entry name" value="(Glycosyl)asparaginase"/>
    <property type="match status" value="1"/>
</dbReference>
<keyword evidence="2 4" id="KW-0732">Signal</keyword>
<dbReference type="GeneID" id="108008269"/>
<accession>A0AB39Z2S8</accession>
<reference evidence="6" key="1">
    <citation type="submission" date="2025-08" db="UniProtKB">
        <authorList>
            <consortium name="RefSeq"/>
        </authorList>
    </citation>
    <scope>IDENTIFICATION</scope>
</reference>
<dbReference type="Proteomes" id="UP001652628">
    <property type="component" value="Chromosome 2R"/>
</dbReference>
<dbReference type="RefSeq" id="XP_016927547.2">
    <property type="nucleotide sequence ID" value="XM_017072058.4"/>
</dbReference>
<dbReference type="CDD" id="cd04513">
    <property type="entry name" value="Glycosylasparaginase"/>
    <property type="match status" value="1"/>
</dbReference>